<dbReference type="PANTHER" id="PTHR34475:SF1">
    <property type="entry name" value="CYTOSKELETON PROTEIN RODZ"/>
    <property type="match status" value="1"/>
</dbReference>
<sequence>MTSKQSPLTGPTPGENDLYDASEAAVETRVSVPASFGARLRAAREARGFDIESCGQALRLPVRVLRQLESGDYSGIDYQVYLGGYLTKYGRHLGVDEAAIQDELRSLRPAEPTLVATGGISHSRYLIERYARAATYVVLTAAIVVPTIWLGVRGTLDRDVSHLAPLDAAPVAQNDVPATSASVSMSPEAAQLAQASTAPAAPAPSAVQREQEQQPLMASMTPFSALSNSDAAQSPRSEPEASTSVGSGEHSLAISVPSASWVEVTNQDGTRLEYGLLAAGTSKTYRSDKPLVVRIGNANGAQVMVDGRPVELDGFRRANVAHFKVEMRDGKAVPSGA</sequence>
<dbReference type="Pfam" id="PF13464">
    <property type="entry name" value="RodZ_C"/>
    <property type="match status" value="1"/>
</dbReference>
<dbReference type="InterPro" id="IPR010982">
    <property type="entry name" value="Lambda_DNA-bd_dom_sf"/>
</dbReference>
<dbReference type="EMBL" id="SJTG01000001">
    <property type="protein sequence ID" value="TCI13090.1"/>
    <property type="molecule type" value="Genomic_DNA"/>
</dbReference>
<dbReference type="InterPro" id="IPR050400">
    <property type="entry name" value="Bact_Cytoskel_RodZ"/>
</dbReference>
<gene>
    <name evidence="4" type="ORF">EZM97_07255</name>
</gene>
<accession>A0A4R0Z3Z1</accession>
<keyword evidence="2" id="KW-1133">Transmembrane helix</keyword>
<keyword evidence="2" id="KW-0472">Membrane</keyword>
<name>A0A4R0Z3Z1_9GAMM</name>
<organism evidence="4 5">
    <name type="scientific">Dyella soli</name>
    <dbReference type="NCBI Taxonomy" id="522319"/>
    <lineage>
        <taxon>Bacteria</taxon>
        <taxon>Pseudomonadati</taxon>
        <taxon>Pseudomonadota</taxon>
        <taxon>Gammaproteobacteria</taxon>
        <taxon>Lysobacterales</taxon>
        <taxon>Rhodanobacteraceae</taxon>
        <taxon>Dyella</taxon>
    </lineage>
</organism>
<reference evidence="4 5" key="1">
    <citation type="submission" date="2019-02" db="EMBL/GenBank/DDBJ databases">
        <title>Dyella amyloliquefaciens sp. nov., isolated from forest soil.</title>
        <authorList>
            <person name="Gao Z.-H."/>
            <person name="Qiu L.-H."/>
        </authorList>
    </citation>
    <scope>NUCLEOTIDE SEQUENCE [LARGE SCALE GENOMIC DNA]</scope>
    <source>
        <strain evidence="4 5">KACC 12747</strain>
    </source>
</reference>
<keyword evidence="5" id="KW-1185">Reference proteome</keyword>
<evidence type="ECO:0000256" key="2">
    <source>
        <dbReference type="SAM" id="Phobius"/>
    </source>
</evidence>
<feature type="domain" description="Cytoskeleton protein RodZ-like C-terminal" evidence="3">
    <location>
        <begin position="258"/>
        <end position="324"/>
    </location>
</feature>
<dbReference type="GO" id="GO:0003677">
    <property type="term" value="F:DNA binding"/>
    <property type="evidence" value="ECO:0007669"/>
    <property type="project" value="InterPro"/>
</dbReference>
<dbReference type="Proteomes" id="UP000291822">
    <property type="component" value="Unassembled WGS sequence"/>
</dbReference>
<feature type="compositionally biased region" description="Polar residues" evidence="1">
    <location>
        <begin position="213"/>
        <end position="246"/>
    </location>
</feature>
<feature type="compositionally biased region" description="Low complexity" evidence="1">
    <location>
        <begin position="189"/>
        <end position="206"/>
    </location>
</feature>
<evidence type="ECO:0000313" key="4">
    <source>
        <dbReference type="EMBL" id="TCI13090.1"/>
    </source>
</evidence>
<dbReference type="InterPro" id="IPR025194">
    <property type="entry name" value="RodZ-like_C"/>
</dbReference>
<feature type="region of interest" description="Disordered" evidence="1">
    <location>
        <begin position="179"/>
        <end position="249"/>
    </location>
</feature>
<feature type="transmembrane region" description="Helical" evidence="2">
    <location>
        <begin position="133"/>
        <end position="152"/>
    </location>
</feature>
<dbReference type="AlphaFoldDB" id="A0A4R0Z3Z1"/>
<comment type="caution">
    <text evidence="4">The sequence shown here is derived from an EMBL/GenBank/DDBJ whole genome shotgun (WGS) entry which is preliminary data.</text>
</comment>
<evidence type="ECO:0000313" key="5">
    <source>
        <dbReference type="Proteomes" id="UP000291822"/>
    </source>
</evidence>
<keyword evidence="2" id="KW-0812">Transmembrane</keyword>
<evidence type="ECO:0000259" key="3">
    <source>
        <dbReference type="Pfam" id="PF13464"/>
    </source>
</evidence>
<evidence type="ECO:0000256" key="1">
    <source>
        <dbReference type="SAM" id="MobiDB-lite"/>
    </source>
</evidence>
<proteinExistence type="predicted"/>
<dbReference type="Pfam" id="PF13413">
    <property type="entry name" value="HTH_25"/>
    <property type="match status" value="1"/>
</dbReference>
<dbReference type="PANTHER" id="PTHR34475">
    <property type="match status" value="1"/>
</dbReference>
<protein>
    <submittedName>
        <fullName evidence="4">Helix-turn-helix domain-containing protein</fullName>
    </submittedName>
</protein>
<dbReference type="Gene3D" id="1.10.260.40">
    <property type="entry name" value="lambda repressor-like DNA-binding domains"/>
    <property type="match status" value="1"/>
</dbReference>